<sequence>MYLPICSVALLFATPSLAYVPESTFKTDLLATGSLLKLAVAAANGSLKNYLATEGVDQICGVSHSSMRRECSFFNESQTSLLSEDERLKYTSAIKCLMALPSKLPVGFAPGAKSCYGDFVNTHVNQTRNIHFDDWFFPWHRAYIWSFETALLDECGYEIRATSRTGTGASLHRTLSTPLTWMAATIHEEVMVFGLFIIAPSLGEPKQRTASRLPKGKVAAVEKLELMLELWPISPLPRQR</sequence>
<feature type="signal peptide" evidence="1">
    <location>
        <begin position="1"/>
        <end position="18"/>
    </location>
</feature>
<protein>
    <recommendedName>
        <fullName evidence="2">Tyrosinase copper-binding domain-containing protein</fullName>
    </recommendedName>
</protein>
<dbReference type="Pfam" id="PF00264">
    <property type="entry name" value="Tyrosinase"/>
    <property type="match status" value="1"/>
</dbReference>
<keyword evidence="1" id="KW-0732">Signal</keyword>
<dbReference type="InterPro" id="IPR002227">
    <property type="entry name" value="Tyrosinase_Cu-bd"/>
</dbReference>
<evidence type="ECO:0000256" key="1">
    <source>
        <dbReference type="SAM" id="SignalP"/>
    </source>
</evidence>
<evidence type="ECO:0000313" key="4">
    <source>
        <dbReference type="Proteomes" id="UP000758603"/>
    </source>
</evidence>
<dbReference type="AlphaFoldDB" id="A0A9P8UTA9"/>
<dbReference type="Gene3D" id="1.10.1280.10">
    <property type="entry name" value="Di-copper center containing domain from catechol oxidase"/>
    <property type="match status" value="1"/>
</dbReference>
<dbReference type="Proteomes" id="UP000758603">
    <property type="component" value="Unassembled WGS sequence"/>
</dbReference>
<dbReference type="GeneID" id="70137631"/>
<dbReference type="GO" id="GO:0016491">
    <property type="term" value="F:oxidoreductase activity"/>
    <property type="evidence" value="ECO:0007669"/>
    <property type="project" value="InterPro"/>
</dbReference>
<dbReference type="RefSeq" id="XP_045962193.1">
    <property type="nucleotide sequence ID" value="XM_046108740.1"/>
</dbReference>
<dbReference type="InterPro" id="IPR008922">
    <property type="entry name" value="Di-copper_centre_dom_sf"/>
</dbReference>
<name>A0A9P8UTA9_9PEZI</name>
<evidence type="ECO:0000259" key="2">
    <source>
        <dbReference type="Pfam" id="PF00264"/>
    </source>
</evidence>
<dbReference type="EMBL" id="JAGPXC010000002">
    <property type="protein sequence ID" value="KAH6657959.1"/>
    <property type="molecule type" value="Genomic_DNA"/>
</dbReference>
<proteinExistence type="predicted"/>
<comment type="caution">
    <text evidence="3">The sequence shown here is derived from an EMBL/GenBank/DDBJ whole genome shotgun (WGS) entry which is preliminary data.</text>
</comment>
<reference evidence="3" key="1">
    <citation type="journal article" date="2021" name="Nat. Commun.">
        <title>Genetic determinants of endophytism in the Arabidopsis root mycobiome.</title>
        <authorList>
            <person name="Mesny F."/>
            <person name="Miyauchi S."/>
            <person name="Thiergart T."/>
            <person name="Pickel B."/>
            <person name="Atanasova L."/>
            <person name="Karlsson M."/>
            <person name="Huettel B."/>
            <person name="Barry K.W."/>
            <person name="Haridas S."/>
            <person name="Chen C."/>
            <person name="Bauer D."/>
            <person name="Andreopoulos W."/>
            <person name="Pangilinan J."/>
            <person name="LaButti K."/>
            <person name="Riley R."/>
            <person name="Lipzen A."/>
            <person name="Clum A."/>
            <person name="Drula E."/>
            <person name="Henrissat B."/>
            <person name="Kohler A."/>
            <person name="Grigoriev I.V."/>
            <person name="Martin F.M."/>
            <person name="Hacquard S."/>
        </authorList>
    </citation>
    <scope>NUCLEOTIDE SEQUENCE</scope>
    <source>
        <strain evidence="3">MPI-SDFR-AT-0073</strain>
    </source>
</reference>
<dbReference type="SUPFAM" id="SSF48056">
    <property type="entry name" value="Di-copper centre-containing domain"/>
    <property type="match status" value="1"/>
</dbReference>
<evidence type="ECO:0000313" key="3">
    <source>
        <dbReference type="EMBL" id="KAH6657959.1"/>
    </source>
</evidence>
<feature type="domain" description="Tyrosinase copper-binding" evidence="2">
    <location>
        <begin position="114"/>
        <end position="157"/>
    </location>
</feature>
<feature type="chain" id="PRO_5040186158" description="Tyrosinase copper-binding domain-containing protein" evidence="1">
    <location>
        <begin position="19"/>
        <end position="240"/>
    </location>
</feature>
<keyword evidence="4" id="KW-1185">Reference proteome</keyword>
<dbReference type="OrthoDB" id="6132182at2759"/>
<organism evidence="3 4">
    <name type="scientific">Truncatella angustata</name>
    <dbReference type="NCBI Taxonomy" id="152316"/>
    <lineage>
        <taxon>Eukaryota</taxon>
        <taxon>Fungi</taxon>
        <taxon>Dikarya</taxon>
        <taxon>Ascomycota</taxon>
        <taxon>Pezizomycotina</taxon>
        <taxon>Sordariomycetes</taxon>
        <taxon>Xylariomycetidae</taxon>
        <taxon>Amphisphaeriales</taxon>
        <taxon>Sporocadaceae</taxon>
        <taxon>Truncatella</taxon>
    </lineage>
</organism>
<gene>
    <name evidence="3" type="ORF">BKA67DRAFT_673766</name>
</gene>
<accession>A0A9P8UTA9</accession>